<evidence type="ECO:0000313" key="4">
    <source>
        <dbReference type="Proteomes" id="UP000539953"/>
    </source>
</evidence>
<feature type="signal peptide" evidence="2">
    <location>
        <begin position="1"/>
        <end position="26"/>
    </location>
</feature>
<dbReference type="RefSeq" id="WP_221248088.1">
    <property type="nucleotide sequence ID" value="NZ_JACHHK010000007.1"/>
</dbReference>
<evidence type="ECO:0000256" key="1">
    <source>
        <dbReference type="SAM" id="MobiDB-lite"/>
    </source>
</evidence>
<dbReference type="Proteomes" id="UP000539953">
    <property type="component" value="Unassembled WGS sequence"/>
</dbReference>
<evidence type="ECO:0008006" key="5">
    <source>
        <dbReference type="Google" id="ProtNLM"/>
    </source>
</evidence>
<feature type="chain" id="PRO_5031088046" description="Adhesin" evidence="2">
    <location>
        <begin position="27"/>
        <end position="506"/>
    </location>
</feature>
<sequence>MNQKKWVQMMTAAMLSLSMASAPIYAQDTQAEPSSQGQDQAPSQAGGGADTMSYDYTGSYSASLTADGEKTKSSNDTISSDQADVNAALAENGGTLAIKKGTLTKSGDDTDGDNCNFYGVNSILLSVGDGSKAYISGSKLTADSAGSNALFATDEALIYANSDTIQTAADNSRGLDATYGGTIIGNKLNISTKGDHSAALATDRGGGNISVTNSKLKTSGSGSPLLYSTGDIEVENVTGTASGSQIAGMEGLNTIYIKNSNLKSTNTSTTGSDPVANGVILYQSTSGDAESTTGDTASFYASNSTLSSDIESGSMFYVTNTTANIVLSKTKLKFDSSKANLLQIEGNDSNNWGTAGSNGGTVTFTATNDTLKGNISVDSISSLDFYVINDSKYIGAASITENATNTDAKDSNITMNVDEDSTWVVTKDSTVSNLNVENGAKIVDSEGKDVTIVVNGKTKIKGDSDITVTVTGSYSTKVNTSKTNEISSDTIDRSDFDSYYDTDTKF</sequence>
<protein>
    <recommendedName>
        <fullName evidence="5">Adhesin</fullName>
    </recommendedName>
</protein>
<gene>
    <name evidence="3" type="ORF">HNQ47_001749</name>
</gene>
<dbReference type="EMBL" id="JACHHK010000007">
    <property type="protein sequence ID" value="MBB5183710.1"/>
    <property type="molecule type" value="Genomic_DNA"/>
</dbReference>
<keyword evidence="4" id="KW-1185">Reference proteome</keyword>
<evidence type="ECO:0000256" key="2">
    <source>
        <dbReference type="SAM" id="SignalP"/>
    </source>
</evidence>
<accession>A0A7W8D199</accession>
<organism evidence="3 4">
    <name type="scientific">Catenisphaera adipataccumulans</name>
    <dbReference type="NCBI Taxonomy" id="700500"/>
    <lineage>
        <taxon>Bacteria</taxon>
        <taxon>Bacillati</taxon>
        <taxon>Bacillota</taxon>
        <taxon>Erysipelotrichia</taxon>
        <taxon>Erysipelotrichales</taxon>
        <taxon>Erysipelotrichaceae</taxon>
        <taxon>Catenisphaera</taxon>
    </lineage>
</organism>
<dbReference type="AlphaFoldDB" id="A0A7W8D199"/>
<keyword evidence="2" id="KW-0732">Signal</keyword>
<comment type="caution">
    <text evidence="3">The sequence shown here is derived from an EMBL/GenBank/DDBJ whole genome shotgun (WGS) entry which is preliminary data.</text>
</comment>
<feature type="compositionally biased region" description="Polar residues" evidence="1">
    <location>
        <begin position="28"/>
        <end position="43"/>
    </location>
</feature>
<dbReference type="InterPro" id="IPR012332">
    <property type="entry name" value="Autotransporter_pectin_lyase_C"/>
</dbReference>
<proteinExistence type="predicted"/>
<dbReference type="Gene3D" id="2.160.20.20">
    <property type="match status" value="1"/>
</dbReference>
<evidence type="ECO:0000313" key="3">
    <source>
        <dbReference type="EMBL" id="MBB5183710.1"/>
    </source>
</evidence>
<name>A0A7W8D199_9FIRM</name>
<feature type="region of interest" description="Disordered" evidence="1">
    <location>
        <begin position="28"/>
        <end position="50"/>
    </location>
</feature>
<reference evidence="3 4" key="1">
    <citation type="submission" date="2020-08" db="EMBL/GenBank/DDBJ databases">
        <title>Genomic Encyclopedia of Type Strains, Phase IV (KMG-IV): sequencing the most valuable type-strain genomes for metagenomic binning, comparative biology and taxonomic classification.</title>
        <authorList>
            <person name="Goeker M."/>
        </authorList>
    </citation>
    <scope>NUCLEOTIDE SEQUENCE [LARGE SCALE GENOMIC DNA]</scope>
    <source>
        <strain evidence="3 4">DSM 25799</strain>
    </source>
</reference>